<dbReference type="Proteomes" id="UP000008363">
    <property type="component" value="Unassembled WGS sequence"/>
</dbReference>
<dbReference type="EMBL" id="BAHC01000057">
    <property type="protein sequence ID" value="GAB89345.1"/>
    <property type="molecule type" value="Genomic_DNA"/>
</dbReference>
<organism evidence="3 4">
    <name type="scientific">Gordonia rhizosphera NBRC 16068</name>
    <dbReference type="NCBI Taxonomy" id="1108045"/>
    <lineage>
        <taxon>Bacteria</taxon>
        <taxon>Bacillati</taxon>
        <taxon>Actinomycetota</taxon>
        <taxon>Actinomycetes</taxon>
        <taxon>Mycobacteriales</taxon>
        <taxon>Gordoniaceae</taxon>
        <taxon>Gordonia</taxon>
    </lineage>
</organism>
<dbReference type="RefSeq" id="WP_006331370.1">
    <property type="nucleotide sequence ID" value="NZ_BAHC01000057.1"/>
</dbReference>
<dbReference type="Pfam" id="PF14065">
    <property type="entry name" value="Pvc16_N"/>
    <property type="match status" value="1"/>
</dbReference>
<accession>K6VR38</accession>
<evidence type="ECO:0000313" key="3">
    <source>
        <dbReference type="EMBL" id="GAB89345.1"/>
    </source>
</evidence>
<protein>
    <recommendedName>
        <fullName evidence="2">Pvc16 N-terminal domain-containing protein</fullName>
    </recommendedName>
</protein>
<reference evidence="3 4" key="1">
    <citation type="submission" date="2012-08" db="EMBL/GenBank/DDBJ databases">
        <title>Whole genome shotgun sequence of Gordonia rhizosphera NBRC 16068.</title>
        <authorList>
            <person name="Takarada H."/>
            <person name="Isaki S."/>
            <person name="Hosoyama A."/>
            <person name="Tsuchikane K."/>
            <person name="Katsumata H."/>
            <person name="Baba S."/>
            <person name="Ohji S."/>
            <person name="Yamazaki S."/>
            <person name="Fujita N."/>
        </authorList>
    </citation>
    <scope>NUCLEOTIDE SEQUENCE [LARGE SCALE GENOMIC DNA]</scope>
    <source>
        <strain evidence="3 4">NBRC 16068</strain>
    </source>
</reference>
<dbReference type="eggNOG" id="ENOG502ZDRH">
    <property type="taxonomic scope" value="Bacteria"/>
</dbReference>
<gene>
    <name evidence="3" type="ORF">GORHZ_057_00420</name>
</gene>
<evidence type="ECO:0000256" key="1">
    <source>
        <dbReference type="SAM" id="MobiDB-lite"/>
    </source>
</evidence>
<evidence type="ECO:0000313" key="4">
    <source>
        <dbReference type="Proteomes" id="UP000008363"/>
    </source>
</evidence>
<dbReference type="STRING" id="1108045.GORHZ_057_00420"/>
<proteinExistence type="predicted"/>
<feature type="compositionally biased region" description="Basic and acidic residues" evidence="1">
    <location>
        <begin position="196"/>
        <end position="205"/>
    </location>
</feature>
<dbReference type="AlphaFoldDB" id="K6VR38"/>
<sequence length="213" mass="23508">MIDEIDAALRAIIVDEALAGADVDLAFDAPTKEWASKRSAPTICAYLYDIREDVRRRESGFVEEYRDGRAVSRHSPPRYFRLSYLVAAWTQRPEDEHGLLARLLRCLINYQSIPTDRLTGSLAELALPVTMTVALPPSEDRSFADVWSALGGELKPSVDVVICAPLAVRSTQPVGPPVRVPVLRTGGMRDAAQSAEIRRRPRIDETPGTGGPW</sequence>
<feature type="domain" description="Pvc16 N-terminal" evidence="2">
    <location>
        <begin position="4"/>
        <end position="179"/>
    </location>
</feature>
<feature type="region of interest" description="Disordered" evidence="1">
    <location>
        <begin position="190"/>
        <end position="213"/>
    </location>
</feature>
<comment type="caution">
    <text evidence="3">The sequence shown here is derived from an EMBL/GenBank/DDBJ whole genome shotgun (WGS) entry which is preliminary data.</text>
</comment>
<name>K6VR38_9ACTN</name>
<evidence type="ECO:0000259" key="2">
    <source>
        <dbReference type="Pfam" id="PF14065"/>
    </source>
</evidence>
<dbReference type="InterPro" id="IPR025351">
    <property type="entry name" value="Pvc16_N"/>
</dbReference>
<dbReference type="OrthoDB" id="5514409at2"/>
<keyword evidence="4" id="KW-1185">Reference proteome</keyword>